<feature type="chain" id="PRO_5003074839" evidence="2">
    <location>
        <begin position="23"/>
        <end position="99"/>
    </location>
</feature>
<evidence type="ECO:0000256" key="1">
    <source>
        <dbReference type="SAM" id="Phobius"/>
    </source>
</evidence>
<proteinExistence type="evidence at transcript level"/>
<accession>D5MTM0</accession>
<keyword evidence="2" id="KW-0732">Signal</keyword>
<name>D5MTM0_BOVIN</name>
<evidence type="ECO:0000256" key="2">
    <source>
        <dbReference type="SAM" id="SignalP"/>
    </source>
</evidence>
<keyword evidence="1" id="KW-1133">Transmembrane helix</keyword>
<reference evidence="3" key="1">
    <citation type="submission" date="2010-04" db="EMBL/GenBank/DDBJ databases">
        <title>Bovine Glycophorin.</title>
        <authorList>
            <person name="Otsuka Y."/>
            <person name="Sato K."/>
            <person name="Umemura C."/>
            <person name="Otsu W."/>
            <person name="Inaba M."/>
        </authorList>
    </citation>
    <scope>NUCLEOTIDE SEQUENCE</scope>
    <source>
        <strain evidence="3">Variant 2</strain>
        <tissue evidence="3">Bone marrow</tissue>
    </source>
</reference>
<sequence>MDRKLIFVLLLSGYIFTKPVATQAPGASNTTRLPGQMIVVQPDSTQPEMVIAILALIAGIIGIIIGSVSLFFILQLRNGVLKHVSETSKQMEKTQPSNE</sequence>
<dbReference type="AlphaFoldDB" id="D5MTM0"/>
<organism evidence="3">
    <name type="scientific">Bos taurus</name>
    <name type="common">Bovine</name>
    <dbReference type="NCBI Taxonomy" id="9913"/>
    <lineage>
        <taxon>Eukaryota</taxon>
        <taxon>Metazoa</taxon>
        <taxon>Chordata</taxon>
        <taxon>Craniata</taxon>
        <taxon>Vertebrata</taxon>
        <taxon>Euteleostomi</taxon>
        <taxon>Mammalia</taxon>
        <taxon>Eutheria</taxon>
        <taxon>Laurasiatheria</taxon>
        <taxon>Artiodactyla</taxon>
        <taxon>Ruminantia</taxon>
        <taxon>Pecora</taxon>
        <taxon>Bovidae</taxon>
        <taxon>Bovinae</taxon>
        <taxon>Bos</taxon>
    </lineage>
</organism>
<gene>
    <name evidence="3" type="primary">gypb</name>
</gene>
<feature type="signal peptide" evidence="2">
    <location>
        <begin position="1"/>
        <end position="22"/>
    </location>
</feature>
<feature type="transmembrane region" description="Helical" evidence="1">
    <location>
        <begin position="50"/>
        <end position="74"/>
    </location>
</feature>
<protein>
    <submittedName>
        <fullName evidence="3">Glycophorin B variant 2</fullName>
    </submittedName>
</protein>
<keyword evidence="1" id="KW-0472">Membrane</keyword>
<keyword evidence="1" id="KW-0812">Transmembrane</keyword>
<evidence type="ECO:0000313" key="3">
    <source>
        <dbReference type="EMBL" id="BAJ06692.1"/>
    </source>
</evidence>
<dbReference type="EMBL" id="AB558591">
    <property type="protein sequence ID" value="BAJ06692.1"/>
    <property type="molecule type" value="mRNA"/>
</dbReference>